<keyword evidence="5" id="KW-0809">Transit peptide</keyword>
<dbReference type="OrthoDB" id="339764at2759"/>
<dbReference type="InterPro" id="IPR001670">
    <property type="entry name" value="ADH_Fe/GldA"/>
</dbReference>
<dbReference type="Pfam" id="PF25137">
    <property type="entry name" value="ADH_Fe_C"/>
    <property type="match status" value="1"/>
</dbReference>
<keyword evidence="6" id="KW-0560">Oxidoreductase</keyword>
<gene>
    <name evidence="11" type="ORF">DMC30DRAFT_40047</name>
</gene>
<dbReference type="InterPro" id="IPR056798">
    <property type="entry name" value="ADH_Fe_C"/>
</dbReference>
<reference evidence="11 12" key="1">
    <citation type="submission" date="2019-03" db="EMBL/GenBank/DDBJ databases">
        <title>Rhodosporidium diobovatum UCD-FST 08-225 genome sequencing, assembly, and annotation.</title>
        <authorList>
            <person name="Fakankun I.U."/>
            <person name="Fristensky B."/>
            <person name="Levin D.B."/>
        </authorList>
    </citation>
    <scope>NUCLEOTIDE SEQUENCE [LARGE SCALE GENOMIC DNA]</scope>
    <source>
        <strain evidence="11 12">UCD-FST 08-225</strain>
    </source>
</reference>
<keyword evidence="7" id="KW-0496">Mitochondrion</keyword>
<dbReference type="FunFam" id="3.40.50.1970:FF:000009">
    <property type="entry name" value="Fe-containing alcohol dehydrogenase"/>
    <property type="match status" value="1"/>
</dbReference>
<dbReference type="EC" id="1.1.99.24" evidence="4"/>
<dbReference type="CDD" id="cd08190">
    <property type="entry name" value="HOT"/>
    <property type="match status" value="1"/>
</dbReference>
<evidence type="ECO:0000313" key="11">
    <source>
        <dbReference type="EMBL" id="TNY18701.1"/>
    </source>
</evidence>
<comment type="catalytic activity">
    <reaction evidence="8">
        <text>4-hydroxybutanoate + 2-oxoglutarate = (R)-2-hydroxyglutarate + succinate semialdehyde</text>
        <dbReference type="Rhea" id="RHEA:24734"/>
        <dbReference type="ChEBI" id="CHEBI:15801"/>
        <dbReference type="ChEBI" id="CHEBI:16724"/>
        <dbReference type="ChEBI" id="CHEBI:16810"/>
        <dbReference type="ChEBI" id="CHEBI:57706"/>
        <dbReference type="EC" id="1.1.99.24"/>
    </reaction>
</comment>
<evidence type="ECO:0000256" key="8">
    <source>
        <dbReference type="ARBA" id="ARBA00049496"/>
    </source>
</evidence>
<evidence type="ECO:0000313" key="12">
    <source>
        <dbReference type="Proteomes" id="UP000311382"/>
    </source>
</evidence>
<comment type="catalytic activity">
    <reaction evidence="1">
        <text>(S)-3-hydroxybutanoate + 2-oxoglutarate = (R)-2-hydroxyglutarate + acetoacetate</text>
        <dbReference type="Rhea" id="RHEA:23048"/>
        <dbReference type="ChEBI" id="CHEBI:11047"/>
        <dbReference type="ChEBI" id="CHEBI:13705"/>
        <dbReference type="ChEBI" id="CHEBI:15801"/>
        <dbReference type="ChEBI" id="CHEBI:16810"/>
        <dbReference type="EC" id="1.1.99.24"/>
    </reaction>
</comment>
<accession>A0A5C5FSE1</accession>
<dbReference type="Pfam" id="PF00465">
    <property type="entry name" value="Fe-ADH"/>
    <property type="match status" value="1"/>
</dbReference>
<evidence type="ECO:0000256" key="3">
    <source>
        <dbReference type="ARBA" id="ARBA00010005"/>
    </source>
</evidence>
<evidence type="ECO:0000259" key="10">
    <source>
        <dbReference type="Pfam" id="PF25137"/>
    </source>
</evidence>
<dbReference type="GO" id="GO:0047988">
    <property type="term" value="F:hydroxyacid-oxoacid transhydrogenase activity"/>
    <property type="evidence" value="ECO:0007669"/>
    <property type="project" value="UniProtKB-EC"/>
</dbReference>
<dbReference type="Gene3D" id="1.20.1090.10">
    <property type="entry name" value="Dehydroquinate synthase-like - alpha domain"/>
    <property type="match status" value="1"/>
</dbReference>
<dbReference type="PANTHER" id="PTHR11496:SF83">
    <property type="entry name" value="HYDROXYACID-OXOACID TRANSHYDROGENASE, MITOCHONDRIAL"/>
    <property type="match status" value="1"/>
</dbReference>
<evidence type="ECO:0000256" key="6">
    <source>
        <dbReference type="ARBA" id="ARBA00023002"/>
    </source>
</evidence>
<dbReference type="Gene3D" id="3.40.50.1970">
    <property type="match status" value="1"/>
</dbReference>
<dbReference type="PANTHER" id="PTHR11496">
    <property type="entry name" value="ALCOHOL DEHYDROGENASE"/>
    <property type="match status" value="1"/>
</dbReference>
<comment type="subcellular location">
    <subcellularLocation>
        <location evidence="2">Mitochondrion</location>
    </subcellularLocation>
</comment>
<feature type="domain" description="Alcohol dehydrogenase iron-type/glycerol dehydrogenase GldA" evidence="9">
    <location>
        <begin position="89"/>
        <end position="261"/>
    </location>
</feature>
<dbReference type="GO" id="GO:0005739">
    <property type="term" value="C:mitochondrion"/>
    <property type="evidence" value="ECO:0007669"/>
    <property type="project" value="UniProtKB-SubCell"/>
</dbReference>
<evidence type="ECO:0000256" key="4">
    <source>
        <dbReference type="ARBA" id="ARBA00013182"/>
    </source>
</evidence>
<proteinExistence type="inferred from homology"/>
<dbReference type="STRING" id="5288.A0A5C5FSE1"/>
<evidence type="ECO:0000256" key="7">
    <source>
        <dbReference type="ARBA" id="ARBA00023128"/>
    </source>
</evidence>
<dbReference type="AlphaFoldDB" id="A0A5C5FSE1"/>
<dbReference type="EMBL" id="SOZI01000125">
    <property type="protein sequence ID" value="TNY18701.1"/>
    <property type="molecule type" value="Genomic_DNA"/>
</dbReference>
<organism evidence="11 12">
    <name type="scientific">Rhodotorula diobovata</name>
    <dbReference type="NCBI Taxonomy" id="5288"/>
    <lineage>
        <taxon>Eukaryota</taxon>
        <taxon>Fungi</taxon>
        <taxon>Dikarya</taxon>
        <taxon>Basidiomycota</taxon>
        <taxon>Pucciniomycotina</taxon>
        <taxon>Microbotryomycetes</taxon>
        <taxon>Sporidiobolales</taxon>
        <taxon>Sporidiobolaceae</taxon>
        <taxon>Rhodotorula</taxon>
    </lineage>
</organism>
<protein>
    <recommendedName>
        <fullName evidence="4">hydroxyacid-oxoacid transhydrogenase</fullName>
        <ecNumber evidence="4">1.1.99.24</ecNumber>
    </recommendedName>
</protein>
<dbReference type="GO" id="GO:0046872">
    <property type="term" value="F:metal ion binding"/>
    <property type="evidence" value="ECO:0007669"/>
    <property type="project" value="InterPro"/>
</dbReference>
<dbReference type="GO" id="GO:0004022">
    <property type="term" value="F:alcohol dehydrogenase (NAD+) activity"/>
    <property type="evidence" value="ECO:0007669"/>
    <property type="project" value="InterPro"/>
</dbReference>
<evidence type="ECO:0000256" key="1">
    <source>
        <dbReference type="ARBA" id="ARBA00000813"/>
    </source>
</evidence>
<comment type="caution">
    <text evidence="11">The sequence shown here is derived from an EMBL/GenBank/DDBJ whole genome shotgun (WGS) entry which is preliminary data.</text>
</comment>
<evidence type="ECO:0000259" key="9">
    <source>
        <dbReference type="Pfam" id="PF00465"/>
    </source>
</evidence>
<dbReference type="SUPFAM" id="SSF56796">
    <property type="entry name" value="Dehydroquinate synthase-like"/>
    <property type="match status" value="1"/>
</dbReference>
<dbReference type="Proteomes" id="UP000311382">
    <property type="component" value="Unassembled WGS sequence"/>
</dbReference>
<sequence>MVRPPPVVSRASTVRNLMQRLHKTHCGCPMCSTGAQAAANSPLDILNAGNALRSGGRSKVLTRAPLARGYATPVDAPQGDYAFEVAASNLRFGEGVTREVGMDFANQKARKVGVFTDSTLAKLLPMQMAIESLEANNVQYEIFDRTRVEPNQESWEEAIAFAKKHDFSHFLAVGGGSVIDTCKVANLFTVYPDADLYDFINAPIGKGKPIEKTLRPLIAVPTTAGTGSETTGTAIADLPHLSAKTGIASRAMRPLLGIVDPLNTDSCPREVHISSGLDVLFHALESWTAIPYTERVPRPQNPLMRPAYQGRNPISDVFSEWALRQTVKYLPRVARDGGDREAKSQMLLASTFAGIGFGNAGVHLAHGISYPVSGLNKKKGNWQHPGYQVDHPIVPHGISVALAGPSIFRFTAPTDPDRHRQVAAIFEELAEPHAKDNIDTARVPDADLGELLFDRIARFLVGLDVPRGLKAIGYGMGDVDELVHGTLPQRRVLDLAPGFKGSDGREELAHIIEGAMEF</sequence>
<keyword evidence="12" id="KW-1185">Reference proteome</keyword>
<evidence type="ECO:0000256" key="5">
    <source>
        <dbReference type="ARBA" id="ARBA00022946"/>
    </source>
</evidence>
<evidence type="ECO:0000256" key="2">
    <source>
        <dbReference type="ARBA" id="ARBA00004173"/>
    </source>
</evidence>
<dbReference type="FunFam" id="1.20.1090.10:FF:000003">
    <property type="entry name" value="Probable hydroxyacid-oxoacid transhydrogenase, mitochondrial"/>
    <property type="match status" value="1"/>
</dbReference>
<feature type="domain" description="Fe-containing alcohol dehydrogenase-like C-terminal" evidence="10">
    <location>
        <begin position="311"/>
        <end position="374"/>
    </location>
</feature>
<dbReference type="InterPro" id="IPR042157">
    <property type="entry name" value="HOT"/>
</dbReference>
<comment type="similarity">
    <text evidence="3">Belongs to the iron-containing alcohol dehydrogenase family. Hydroxyacid-oxoacid transhydrogenase subfamily.</text>
</comment>
<dbReference type="InterPro" id="IPR039697">
    <property type="entry name" value="Alcohol_dehydrogenase_Fe"/>
</dbReference>
<name>A0A5C5FSE1_9BASI</name>